<sequence>MSRSAANLPLALLDLTWARMNTHMYPSSSSSMLARARFESILVNSNVRLVHLLHLKEQEPQHRLVTRSGADKVTAVRRNGRQMNISPRSRASNAVAQLTAKVDALVTHPLAQAEDSDPANYTESQLVEFYADLLGHPSIENNELSEISPVKEDDHYAMVEAVARRLFPDTNDLDLFRRENQDNGHDNSLASRLRARLETNATAEGFTHTVNVVDEASILQITDSTEIHHRLILRLREIVLASEAASKVSNTPLRNHETLQNYSESDTTKPAVPIGILTKAEWEALVRVSIERHESVWPELILDLMRRSGNEPSEELIHSVLQVLASDGRVSEVEAFVSRFTAGKPTERQRDLHIKAHLKSQHPEHGVETALSTLHNYEAIALLPPMQSYTRLITALFTTRSSHNHAQAWDLFAHMRYVAHQNPDVLLYTLMIRACAGTGYSHSAMVTEPERALDLWREMVVDKRLEPTVGAYNAIILVCARSKRFAMDAFRMAKEMMDSRRDAFGVPQMLPDRKTFCALLVAAKMHGDLSRSRWILAEMLRAQKERGPDTNLVDEETMMHVFHAYASYRPPFRRGDTKVVNENAPANDIKAAEPTETDIDVGDDFASHFTAIPPQSRAEIIGEVTTLFNRILVDRRIVEFDDQAGSMPLQGLFGGVELTPRLLNAYLSVHYMHAPLPDAYKLFNGLFSDLGVQRNSHSYIEAMERCAYLQSREERQTAGAFGEMTWLEWQQVVAQVPVDNVETARMIERSYTAMIRLRAYLHNVDEALQLVRQFERTYPPHRVKTPTPKPEMRSTRAVLFAARPLIRFTSSTDIPDDSVPPLLTFRDLEFLHQRLVLYGRTADLAYLKYISKAYEGALRRRRDRSIQA</sequence>
<reference evidence="2 3" key="1">
    <citation type="submission" date="2018-06" db="EMBL/GenBank/DDBJ databases">
        <title>A transcriptomic atlas of mushroom development highlights an independent origin of complex multicellularity.</title>
        <authorList>
            <consortium name="DOE Joint Genome Institute"/>
            <person name="Krizsan K."/>
            <person name="Almasi E."/>
            <person name="Merenyi Z."/>
            <person name="Sahu N."/>
            <person name="Viragh M."/>
            <person name="Koszo T."/>
            <person name="Mondo S."/>
            <person name="Kiss B."/>
            <person name="Balint B."/>
            <person name="Kues U."/>
            <person name="Barry K."/>
            <person name="Hegedus J.C."/>
            <person name="Henrissat B."/>
            <person name="Johnson J."/>
            <person name="Lipzen A."/>
            <person name="Ohm R."/>
            <person name="Nagy I."/>
            <person name="Pangilinan J."/>
            <person name="Yan J."/>
            <person name="Xiong Y."/>
            <person name="Grigoriev I.V."/>
            <person name="Hibbett D.S."/>
            <person name="Nagy L.G."/>
        </authorList>
    </citation>
    <scope>NUCLEOTIDE SEQUENCE [LARGE SCALE GENOMIC DNA]</scope>
    <source>
        <strain evidence="2 3">SZMC22713</strain>
    </source>
</reference>
<evidence type="ECO:0000313" key="3">
    <source>
        <dbReference type="Proteomes" id="UP000294933"/>
    </source>
</evidence>
<dbReference type="AlphaFoldDB" id="A0A4Y7QHK0"/>
<dbReference type="OrthoDB" id="5588846at2759"/>
<dbReference type="PANTHER" id="PTHR47933">
    <property type="entry name" value="PENTATRICOPEPTIDE REPEAT-CONTAINING PROTEIN 1, MITOCHONDRIAL"/>
    <property type="match status" value="1"/>
</dbReference>
<dbReference type="InterPro" id="IPR011990">
    <property type="entry name" value="TPR-like_helical_dom_sf"/>
</dbReference>
<name>A0A4Y7QHK0_9AGAM</name>
<proteinExistence type="predicted"/>
<dbReference type="GO" id="GO:0003729">
    <property type="term" value="F:mRNA binding"/>
    <property type="evidence" value="ECO:0007669"/>
    <property type="project" value="TreeGrafter"/>
</dbReference>
<dbReference type="VEuPathDB" id="FungiDB:BD410DRAFT_763106"/>
<evidence type="ECO:0000256" key="1">
    <source>
        <dbReference type="ARBA" id="ARBA00022737"/>
    </source>
</evidence>
<dbReference type="Proteomes" id="UP000294933">
    <property type="component" value="Unassembled WGS sequence"/>
</dbReference>
<gene>
    <name evidence="2" type="ORF">BD410DRAFT_763106</name>
</gene>
<organism evidence="2 3">
    <name type="scientific">Rickenella mellea</name>
    <dbReference type="NCBI Taxonomy" id="50990"/>
    <lineage>
        <taxon>Eukaryota</taxon>
        <taxon>Fungi</taxon>
        <taxon>Dikarya</taxon>
        <taxon>Basidiomycota</taxon>
        <taxon>Agaricomycotina</taxon>
        <taxon>Agaricomycetes</taxon>
        <taxon>Hymenochaetales</taxon>
        <taxon>Rickenellaceae</taxon>
        <taxon>Rickenella</taxon>
    </lineage>
</organism>
<protein>
    <recommendedName>
        <fullName evidence="4">Pentacotripeptide-repeat region of PRORP domain-containing protein</fullName>
    </recommendedName>
</protein>
<accession>A0A4Y7QHK0</accession>
<evidence type="ECO:0000313" key="2">
    <source>
        <dbReference type="EMBL" id="TDL26915.1"/>
    </source>
</evidence>
<dbReference type="Gene3D" id="1.25.40.10">
    <property type="entry name" value="Tetratricopeptide repeat domain"/>
    <property type="match status" value="1"/>
</dbReference>
<keyword evidence="1" id="KW-0677">Repeat</keyword>
<dbReference type="STRING" id="50990.A0A4Y7QHK0"/>
<dbReference type="PANTHER" id="PTHR47933:SF40">
    <property type="entry name" value="PENTATRICOPEPTIDE REPEAT-CONTAINING PROTEIN 1, MITOCHONDRIAL-RELATED"/>
    <property type="match status" value="1"/>
</dbReference>
<keyword evidence="3" id="KW-1185">Reference proteome</keyword>
<evidence type="ECO:0008006" key="4">
    <source>
        <dbReference type="Google" id="ProtNLM"/>
    </source>
</evidence>
<dbReference type="EMBL" id="ML170160">
    <property type="protein sequence ID" value="TDL26915.1"/>
    <property type="molecule type" value="Genomic_DNA"/>
</dbReference>
<dbReference type="InterPro" id="IPR051240">
    <property type="entry name" value="Mito_RNA-Proc/Resp"/>
</dbReference>